<dbReference type="SUPFAM" id="SSF53613">
    <property type="entry name" value="Ribokinase-like"/>
    <property type="match status" value="1"/>
</dbReference>
<sequence>MALSCTPDVLTIGRTGVDIYPEQVGVRLEDVTTFGKFLGGTATNVAVAVVRLGRSAAVVTRTGDDPFGRFIHRSLRDFGVDDGAVSAVPDLPTPVTFCEMFPPDEFPLYFYRFPVAPDLMIRADELPEREIREAPIYWSTLTGMCTEPSRAAHLRAWQLRGRRSHTVLDLDYRPMFWQSPDDAGEAARAALPQCTIAVGNREECTVATGEDDPVAAARTMLDLGVQIAIVKQGPEGVLAMSGTECHVVAPIRVDVVNGLGAGDAFGGALCVGLLEGRSLRETVCRANAAGAIVAGRVECSSAMPSGPELDLFLQTRGV</sequence>
<evidence type="ECO:0000256" key="4">
    <source>
        <dbReference type="ARBA" id="ARBA00022777"/>
    </source>
</evidence>
<reference evidence="7 8" key="1">
    <citation type="submission" date="2019-06" db="EMBL/GenBank/DDBJ databases">
        <title>Sequencing the genomes of 1000 actinobacteria strains.</title>
        <authorList>
            <person name="Klenk H.-P."/>
        </authorList>
    </citation>
    <scope>NUCLEOTIDE SEQUENCE [LARGE SCALE GENOMIC DNA]</scope>
    <source>
        <strain evidence="7 8">DSM 19560</strain>
    </source>
</reference>
<dbReference type="AlphaFoldDB" id="A0A561EBD9"/>
<dbReference type="EMBL" id="VIVQ01000001">
    <property type="protein sequence ID" value="TWE12921.1"/>
    <property type="molecule type" value="Genomic_DNA"/>
</dbReference>
<dbReference type="PROSITE" id="PS00583">
    <property type="entry name" value="PFKB_KINASES_1"/>
    <property type="match status" value="1"/>
</dbReference>
<evidence type="ECO:0000259" key="6">
    <source>
        <dbReference type="Pfam" id="PF00294"/>
    </source>
</evidence>
<evidence type="ECO:0000313" key="8">
    <source>
        <dbReference type="Proteomes" id="UP000318297"/>
    </source>
</evidence>
<protein>
    <submittedName>
        <fullName evidence="7">5-dehydro-2-deoxygluconokinase</fullName>
    </submittedName>
</protein>
<dbReference type="GO" id="GO:0016301">
    <property type="term" value="F:kinase activity"/>
    <property type="evidence" value="ECO:0007669"/>
    <property type="project" value="UniProtKB-KW"/>
</dbReference>
<keyword evidence="8" id="KW-1185">Reference proteome</keyword>
<dbReference type="Proteomes" id="UP000318297">
    <property type="component" value="Unassembled WGS sequence"/>
</dbReference>
<dbReference type="PANTHER" id="PTHR43085">
    <property type="entry name" value="HEXOKINASE FAMILY MEMBER"/>
    <property type="match status" value="1"/>
</dbReference>
<keyword evidence="4 7" id="KW-0418">Kinase</keyword>
<evidence type="ECO:0000256" key="3">
    <source>
        <dbReference type="ARBA" id="ARBA00022741"/>
    </source>
</evidence>
<dbReference type="CDD" id="cd01166">
    <property type="entry name" value="KdgK"/>
    <property type="match status" value="1"/>
</dbReference>
<comment type="caution">
    <text evidence="7">The sequence shown here is derived from an EMBL/GenBank/DDBJ whole genome shotgun (WGS) entry which is preliminary data.</text>
</comment>
<dbReference type="InterPro" id="IPR050306">
    <property type="entry name" value="PfkB_Carbo_kinase"/>
</dbReference>
<organism evidence="7 8">
    <name type="scientific">Rudaeicoccus suwonensis</name>
    <dbReference type="NCBI Taxonomy" id="657409"/>
    <lineage>
        <taxon>Bacteria</taxon>
        <taxon>Bacillati</taxon>
        <taxon>Actinomycetota</taxon>
        <taxon>Actinomycetes</taxon>
        <taxon>Micrococcales</taxon>
        <taxon>Dermacoccaceae</taxon>
        <taxon>Rudaeicoccus</taxon>
    </lineage>
</organism>
<dbReference type="Gene3D" id="3.40.1190.20">
    <property type="match status" value="1"/>
</dbReference>
<proteinExistence type="inferred from homology"/>
<dbReference type="InterPro" id="IPR011611">
    <property type="entry name" value="PfkB_dom"/>
</dbReference>
<keyword evidence="5" id="KW-0067">ATP-binding</keyword>
<dbReference type="InterPro" id="IPR023314">
    <property type="entry name" value="Myo_inos_IolC-like_sf"/>
</dbReference>
<feature type="domain" description="Carbohydrate kinase PfkB" evidence="6">
    <location>
        <begin position="8"/>
        <end position="304"/>
    </location>
</feature>
<evidence type="ECO:0000256" key="5">
    <source>
        <dbReference type="ARBA" id="ARBA00022840"/>
    </source>
</evidence>
<dbReference type="InterPro" id="IPR029056">
    <property type="entry name" value="Ribokinase-like"/>
</dbReference>
<dbReference type="InterPro" id="IPR002173">
    <property type="entry name" value="Carboh/pur_kinase_PfkB_CS"/>
</dbReference>
<dbReference type="Gene3D" id="2.20.150.10">
    <property type="entry name" value="putative 5-dehydro-2- deoxygluconokinase"/>
    <property type="match status" value="1"/>
</dbReference>
<gene>
    <name evidence="7" type="ORF">BKA23_1744</name>
</gene>
<dbReference type="Pfam" id="PF00294">
    <property type="entry name" value="PfkB"/>
    <property type="match status" value="1"/>
</dbReference>
<dbReference type="PANTHER" id="PTHR43085:SF49">
    <property type="entry name" value="5-DEHYDRO-2-DEOXYGLUCONOKINASE"/>
    <property type="match status" value="1"/>
</dbReference>
<keyword evidence="3" id="KW-0547">Nucleotide-binding</keyword>
<evidence type="ECO:0000256" key="2">
    <source>
        <dbReference type="ARBA" id="ARBA00022679"/>
    </source>
</evidence>
<dbReference type="InterPro" id="IPR030830">
    <property type="entry name" value="Myo_inos_IolC"/>
</dbReference>
<comment type="similarity">
    <text evidence="1">Belongs to the carbohydrate kinase PfkB family.</text>
</comment>
<keyword evidence="2" id="KW-0808">Transferase</keyword>
<dbReference type="NCBIfam" id="TIGR04382">
    <property type="entry name" value="myo_inos_iolC_N"/>
    <property type="match status" value="1"/>
</dbReference>
<dbReference type="OrthoDB" id="9792663at2"/>
<evidence type="ECO:0000256" key="1">
    <source>
        <dbReference type="ARBA" id="ARBA00010688"/>
    </source>
</evidence>
<name>A0A561EBD9_9MICO</name>
<evidence type="ECO:0000313" key="7">
    <source>
        <dbReference type="EMBL" id="TWE12921.1"/>
    </source>
</evidence>
<dbReference type="GO" id="GO:0005524">
    <property type="term" value="F:ATP binding"/>
    <property type="evidence" value="ECO:0007669"/>
    <property type="project" value="UniProtKB-KW"/>
</dbReference>
<accession>A0A561EBD9</accession>